<accession>A0A075I8J0</accession>
<reference evidence="2" key="1">
    <citation type="journal article" date="2014" name="Genome Biol. Evol.">
        <title>Pangenome evidence for extensive interdomain horizontal transfer affecting lineage core and shell genes in uncultured planktonic thaumarchaeota and euryarchaeota.</title>
        <authorList>
            <person name="Deschamps P."/>
            <person name="Zivanovic Y."/>
            <person name="Moreira D."/>
            <person name="Rodriguez-Valera F."/>
            <person name="Lopez-Garcia P."/>
        </authorList>
    </citation>
    <scope>NUCLEOTIDE SEQUENCE</scope>
</reference>
<protein>
    <recommendedName>
        <fullName evidence="1">Calcium/calmodulin-dependent protein kinase II association-domain domain-containing protein</fullName>
    </recommendedName>
</protein>
<dbReference type="Pfam" id="PF08332">
    <property type="entry name" value="CaMKII_AD"/>
    <property type="match status" value="1"/>
</dbReference>
<dbReference type="InterPro" id="IPR013543">
    <property type="entry name" value="Ca/CaM-dep_prot_kinase-assoc"/>
</dbReference>
<evidence type="ECO:0000313" key="2">
    <source>
        <dbReference type="EMBL" id="AIF24180.1"/>
    </source>
</evidence>
<dbReference type="GO" id="GO:0004683">
    <property type="term" value="F:calcium/calmodulin-dependent protein kinase activity"/>
    <property type="evidence" value="ECO:0007669"/>
    <property type="project" value="InterPro"/>
</dbReference>
<evidence type="ECO:0000259" key="1">
    <source>
        <dbReference type="Pfam" id="PF08332"/>
    </source>
</evidence>
<name>A0A075I8J0_9ARCH</name>
<dbReference type="GO" id="GO:0005516">
    <property type="term" value="F:calmodulin binding"/>
    <property type="evidence" value="ECO:0007669"/>
    <property type="project" value="InterPro"/>
</dbReference>
<proteinExistence type="predicted"/>
<dbReference type="InterPro" id="IPR032710">
    <property type="entry name" value="NTF2-like_dom_sf"/>
</dbReference>
<dbReference type="Gene3D" id="3.10.450.50">
    <property type="match status" value="1"/>
</dbReference>
<sequence>MNKMSDSIDSELLQKWVNAIKSGDPKQVTDLYHEDAILLGTFSNKERIGYTLILEYFENLLKSPVEVEIVSEHFSTSETLSVNSGLYNFVTEGKTINARFSFVYAQRPLVEWKIISHHSSVMPET</sequence>
<feature type="domain" description="Calcium/calmodulin-dependent protein kinase II association-domain" evidence="1">
    <location>
        <begin position="11"/>
        <end position="123"/>
    </location>
</feature>
<dbReference type="AlphaFoldDB" id="A0A075I8J0"/>
<organism evidence="2">
    <name type="scientific">uncultured marine thaumarchaeote SAT1000_25_G12</name>
    <dbReference type="NCBI Taxonomy" id="1456399"/>
    <lineage>
        <taxon>Archaea</taxon>
        <taxon>Nitrososphaerota</taxon>
        <taxon>environmental samples</taxon>
    </lineage>
</organism>
<dbReference type="EMBL" id="KF901253">
    <property type="protein sequence ID" value="AIF24180.1"/>
    <property type="molecule type" value="Genomic_DNA"/>
</dbReference>
<dbReference type="SUPFAM" id="SSF54427">
    <property type="entry name" value="NTF2-like"/>
    <property type="match status" value="1"/>
</dbReference>